<dbReference type="GO" id="GO:0006816">
    <property type="term" value="P:calcium ion transport"/>
    <property type="evidence" value="ECO:0007669"/>
    <property type="project" value="TreeGrafter"/>
</dbReference>
<feature type="compositionally biased region" description="Low complexity" evidence="6">
    <location>
        <begin position="2336"/>
        <end position="2356"/>
    </location>
</feature>
<dbReference type="PANTHER" id="PTHR46730:SF1">
    <property type="entry name" value="PLAT DOMAIN-CONTAINING PROTEIN"/>
    <property type="match status" value="1"/>
</dbReference>
<keyword evidence="4 7" id="KW-1133">Transmembrane helix</keyword>
<keyword evidence="2 7" id="KW-0812">Transmembrane</keyword>
<evidence type="ECO:0000256" key="4">
    <source>
        <dbReference type="ARBA" id="ARBA00022989"/>
    </source>
</evidence>
<dbReference type="Proteomes" id="UP001152797">
    <property type="component" value="Unassembled WGS sequence"/>
</dbReference>
<feature type="region of interest" description="Disordered" evidence="6">
    <location>
        <begin position="1402"/>
        <end position="1421"/>
    </location>
</feature>
<reference evidence="10 11" key="2">
    <citation type="submission" date="2024-05" db="EMBL/GenBank/DDBJ databases">
        <authorList>
            <person name="Chen Y."/>
            <person name="Shah S."/>
            <person name="Dougan E. K."/>
            <person name="Thang M."/>
            <person name="Chan C."/>
        </authorList>
    </citation>
    <scope>NUCLEOTIDE SEQUENCE [LARGE SCALE GENOMIC DNA]</scope>
</reference>
<feature type="transmembrane region" description="Helical" evidence="7">
    <location>
        <begin position="2479"/>
        <end position="2498"/>
    </location>
</feature>
<organism evidence="9">
    <name type="scientific">Cladocopium goreaui</name>
    <dbReference type="NCBI Taxonomy" id="2562237"/>
    <lineage>
        <taxon>Eukaryota</taxon>
        <taxon>Sar</taxon>
        <taxon>Alveolata</taxon>
        <taxon>Dinophyceae</taxon>
        <taxon>Suessiales</taxon>
        <taxon>Symbiodiniaceae</taxon>
        <taxon>Cladocopium</taxon>
    </lineage>
</organism>
<keyword evidence="5 7" id="KW-0472">Membrane</keyword>
<evidence type="ECO:0000313" key="10">
    <source>
        <dbReference type="EMBL" id="CAL4778567.1"/>
    </source>
</evidence>
<evidence type="ECO:0000256" key="3">
    <source>
        <dbReference type="ARBA" id="ARBA00022737"/>
    </source>
</evidence>
<feature type="compositionally biased region" description="Pro residues" evidence="6">
    <location>
        <begin position="2378"/>
        <end position="2404"/>
    </location>
</feature>
<evidence type="ECO:0000313" key="9">
    <source>
        <dbReference type="EMBL" id="CAI3991255.1"/>
    </source>
</evidence>
<gene>
    <name evidence="9" type="ORF">C1SCF055_LOCUS18178</name>
</gene>
<comment type="subcellular location">
    <subcellularLocation>
        <location evidence="1">Membrane</location>
    </subcellularLocation>
</comment>
<dbReference type="GO" id="GO:0005886">
    <property type="term" value="C:plasma membrane"/>
    <property type="evidence" value="ECO:0007669"/>
    <property type="project" value="TreeGrafter"/>
</dbReference>
<feature type="transmembrane region" description="Helical" evidence="7">
    <location>
        <begin position="2055"/>
        <end position="2077"/>
    </location>
</feature>
<dbReference type="PANTHER" id="PTHR46730">
    <property type="entry name" value="POLYCYSTIN-1"/>
    <property type="match status" value="1"/>
</dbReference>
<reference evidence="9" key="1">
    <citation type="submission" date="2022-10" db="EMBL/GenBank/DDBJ databases">
        <authorList>
            <person name="Chen Y."/>
            <person name="Dougan E. K."/>
            <person name="Chan C."/>
            <person name="Rhodes N."/>
            <person name="Thang M."/>
        </authorList>
    </citation>
    <scope>NUCLEOTIDE SEQUENCE</scope>
</reference>
<evidence type="ECO:0000256" key="2">
    <source>
        <dbReference type="ARBA" id="ARBA00022692"/>
    </source>
</evidence>
<dbReference type="EMBL" id="CAMXCT020001568">
    <property type="protein sequence ID" value="CAL1144630.1"/>
    <property type="molecule type" value="Genomic_DNA"/>
</dbReference>
<feature type="compositionally biased region" description="Polar residues" evidence="6">
    <location>
        <begin position="2309"/>
        <end position="2318"/>
    </location>
</feature>
<feature type="region of interest" description="Disordered" evidence="6">
    <location>
        <begin position="2275"/>
        <end position="2407"/>
    </location>
</feature>
<dbReference type="GO" id="GO:0008168">
    <property type="term" value="F:methyltransferase activity"/>
    <property type="evidence" value="ECO:0007669"/>
    <property type="project" value="UniProtKB-KW"/>
</dbReference>
<accession>A0A9P1CGW6</accession>
<dbReference type="GO" id="GO:0005261">
    <property type="term" value="F:monoatomic cation channel activity"/>
    <property type="evidence" value="ECO:0007669"/>
    <property type="project" value="TreeGrafter"/>
</dbReference>
<dbReference type="InterPro" id="IPR002859">
    <property type="entry name" value="PKD/REJ-like"/>
</dbReference>
<keyword evidence="10" id="KW-0489">Methyltransferase</keyword>
<feature type="compositionally biased region" description="Pro residues" evidence="6">
    <location>
        <begin position="2633"/>
        <end position="2651"/>
    </location>
</feature>
<dbReference type="EMBL" id="CAMXCT030001568">
    <property type="protein sequence ID" value="CAL4778567.1"/>
    <property type="molecule type" value="Genomic_DNA"/>
</dbReference>
<evidence type="ECO:0000259" key="8">
    <source>
        <dbReference type="Pfam" id="PF02010"/>
    </source>
</evidence>
<dbReference type="EMBL" id="CAMXCT010001568">
    <property type="protein sequence ID" value="CAI3991255.1"/>
    <property type="molecule type" value="Genomic_DNA"/>
</dbReference>
<feature type="transmembrane region" description="Helical" evidence="7">
    <location>
        <begin position="2513"/>
        <end position="2534"/>
    </location>
</feature>
<feature type="compositionally biased region" description="Pro residues" evidence="6">
    <location>
        <begin position="2579"/>
        <end position="2602"/>
    </location>
</feature>
<evidence type="ECO:0000256" key="6">
    <source>
        <dbReference type="SAM" id="MobiDB-lite"/>
    </source>
</evidence>
<dbReference type="OrthoDB" id="434145at2759"/>
<evidence type="ECO:0000256" key="1">
    <source>
        <dbReference type="ARBA" id="ARBA00004370"/>
    </source>
</evidence>
<protein>
    <submittedName>
        <fullName evidence="10">Protein-lysine methyltransferase METTL21B</fullName>
    </submittedName>
</protein>
<dbReference type="GO" id="GO:0032259">
    <property type="term" value="P:methylation"/>
    <property type="evidence" value="ECO:0007669"/>
    <property type="project" value="UniProtKB-KW"/>
</dbReference>
<evidence type="ECO:0000256" key="7">
    <source>
        <dbReference type="SAM" id="Phobius"/>
    </source>
</evidence>
<feature type="compositionally biased region" description="Gly residues" evidence="6">
    <location>
        <begin position="2282"/>
        <end position="2298"/>
    </location>
</feature>
<feature type="transmembrane region" description="Helical" evidence="7">
    <location>
        <begin position="2025"/>
        <end position="2043"/>
    </location>
</feature>
<feature type="compositionally biased region" description="Polar residues" evidence="6">
    <location>
        <begin position="2655"/>
        <end position="2666"/>
    </location>
</feature>
<feature type="transmembrane region" description="Helical" evidence="7">
    <location>
        <begin position="1916"/>
        <end position="1937"/>
    </location>
</feature>
<evidence type="ECO:0000313" key="11">
    <source>
        <dbReference type="Proteomes" id="UP001152797"/>
    </source>
</evidence>
<name>A0A9P1CGW6_9DINO</name>
<proteinExistence type="predicted"/>
<feature type="region of interest" description="Disordered" evidence="6">
    <location>
        <begin position="2550"/>
        <end position="2679"/>
    </location>
</feature>
<evidence type="ECO:0000256" key="5">
    <source>
        <dbReference type="ARBA" id="ARBA00023136"/>
    </source>
</evidence>
<feature type="compositionally biased region" description="Pro residues" evidence="6">
    <location>
        <begin position="2185"/>
        <end position="2197"/>
    </location>
</feature>
<feature type="domain" description="PKD/REJ-like" evidence="8">
    <location>
        <begin position="825"/>
        <end position="1277"/>
    </location>
</feature>
<keyword evidence="3" id="KW-0677">Repeat</keyword>
<dbReference type="Pfam" id="PF02010">
    <property type="entry name" value="REJ"/>
    <property type="match status" value="1"/>
</dbReference>
<comment type="caution">
    <text evidence="9">The sequence shown here is derived from an EMBL/GenBank/DDBJ whole genome shotgun (WGS) entry which is preliminary data.</text>
</comment>
<keyword evidence="11" id="KW-1185">Reference proteome</keyword>
<feature type="region of interest" description="Disordered" evidence="6">
    <location>
        <begin position="2181"/>
        <end position="2252"/>
    </location>
</feature>
<keyword evidence="10" id="KW-0808">Transferase</keyword>
<sequence length="2679" mass="295223">MPRPLNRACKVAGMEHQLVDVNAYLWAMQISTLTRSKVALAMATTLSLIEAQPPTDWKKHALTRDGYVAGVDSSVNISRFTHIGCFEADFFITHVTSDAVAYDPNECMAACKLKFEGNSSGEIIVAVHQDRCGCVLSDMTTFREVPQSFCTYYCKYYRNPICGGFPDYWGVFREYDFVSLTGQGAYDPWRYVWYSVVAIRESNIRGGVVPDGVQPERYYLHAVDVVTGDALFQFQMPLTGILYGLQYDLDGSRLVALHTESDTGRINPTTQWRYKLARIIVNTTFEDQPRLSMSLAQLDIRFNESEQYLQFSGASGILSQATNIYIITQCEPAQQKKDMKDHIYFIRIEDGFIVYDSALDFKVLQIYTNEKYGDVTVLGPRMYLGFGIGSMSYIYLARVYRDNIEERTVVDFQYNPINPTYVAPIENTQDYHIYPGVAVSEHLFNYSGIAHRRAPAPDQPELAAFVITEVSIRTGQMRDWCNVTLTNDVCVGTINYDIPYAALYNQEPGIPLSLKAPSFTDARFTMEAGTIVVNFDRATLQGAVTRDDNNDFLPDRIDYSTQPDGVFDCARVFTPPSMLLLGPSPDTSCIWMTDSRIQINLPSVINVSVGDSLFVLPDTIYTIPRNGEWSPAALGGVQVDPPDPLEPPVIVLTGSTNLDECTPVRLVGVDSFQTGKLPRYRWELQNGTLEDPNPKDLTNNPNRVIDTAKVELVRQALSVATEFNMGTLEMPSEYLEAATTYKMLFSVQSRWGLTTVKEVLLTKLNFPAPMVSINGPAEISRSRPDRITLEAMGIPSACANASTNLGYRWVATSGNLNFADYPEIITNAATLTIPPFVLEPDLTNTMDYNVYNFTVECFVNTIQGDVPDRIAYARVTVKIFRSSVYVVYKTASRMVTKGDILVLDVRGSQDPDYPTLEGQTFRGTFVWSCFTPPPERGACFGGSATGVLEDLITCRQDIGTQIQDGGVTFPAPLFDDLIFCRYTRGVLMFQTQNFSIGQYKFTVQATSYDGRQAQEDVFITMTDVQVPKILLTIADQKERYPVSFPIQISGTEEGQKTSEPRTYSWTVLAYYPNPDYDPDLAQERMNDPNNPYTVDQFTYIDQSDRFDTRDQRLFRTDPGLPNIIIQPNVLQPSTKYKLRLNIELTNVTGFSDIVIETAGLPPRPGRLEVTPQNASMDTPRIVSAPDWVATDLPLTYSFGYIKFVDGNPLDSAFNADPQQVSSKELSRLVLGEESNNYTLYLYVEVFTPYGAVSRAEVPVQSREAQEKEAKPETLAGFQVDNATQAAIDGLDAAANSDASNLVNNLDYVLSLDPTNNDTQQQVLDLLEQNANNLPTTPSQLQSQALLYSDLVANGEESDQLLDQVERLVQTSANSGAITLDGGLAGVYFDIFGNLMPGNTPAGAFSRDSEVEGPPGDQNGQPFQAFHRPQSAAAGTGASTRMSSFRKESSFNVEEKGLAGKRRSNLHFRYGATRLEQNHPRPLPNQYILRKCDTAFCDQIGLACSPEDFKLITFFTCCNERNVDTLCNEPPCWFHGPACPVPVQQGQGSLAHTRRMSKERQKRIAKLKEEKQTAEGWFDAWKQNMALSSLDESEVSEYDRQKVYAGWHPNAHQRRLIFAYGNLSQTDEERLRNMEFSEAILLGIARNQTAVAARNFDSEYIQDATDIVAFRSMSPAMAAKFEADKRAKDEAAAMLKWQTARNASQRITRQLFRDTVSKSLLTAMQTTLDPLKFTNNAYEITIGKTTNLTSVNPAFAYPAAFQVPPDSRDFITATNPFTRFAYLYVEYFRNVYDWSDSNPLSPQNQLVTLYVLKGSTLELDELTSMEWIRVFADRYLLTNSICLWWDRFAPGTAGGRWSSQGLVNDGVGCITSHITGDFGVFMDGRVFSGYGLVEAATQWEREVWVSNCIGCGDESNLTVVAVLGMLLFALILLILLTYTLDESQRTQLAQNKAPETAVWSAVWVLGMEDDGAKPRPLSIDDPIAYQFSEGPLLMLWIGTLWKVAKRDHALLSTMFYHETFTRPQRLQCFIALLTGLLAVNAAVHSHPGNIQEAQEYVITGLLSGLLVFPIFCGLVMMFNLRPAQVKKRLIKRAYSTKEIDKLNEQRQRLANQSTMLPPPGYMATPPPVSGTPGNTTLLSLPAPLPLPVLPPGMVGTHQQLQLPPAVPGLGANLALPAVPGMSGRMPLPPPPKYPPPPKNASTATPAGMLPPLSWPTTGPPPTPFPLLQDASMGGTSQLPMRSLPGTGEAPDSYMADHEMHALPDPHVLEDAKHTMAPELPGSIGRGPPGPGFGTPGGSGTPKTGTPRSFGPSQPGTPSNRGPGPPLPGMPGGGFPGTPGTSRNASPRNRSGPPSARGPGPPLPMVPAENGPMPLFIRGQPPPQLPSPFQGPPGGVPAGGPPPGPPGGFQAMAPAGGVPMVPPAPPPPPREDDQAFVRRIRMTYMDKVTKDHDKHDLLEDLEELGKETPGWVYDTMTIMPYLASSTFTLASIFIVLQYGMKFQTFQEEMWWKGSLIGLGLVLGILDLVRVVMMTLVELRKYENRRKAKDGHFLPRKIRRENDKDFQPAPPPRLWKQAVAAPPIPKGPAITAPPPRPAFLPPNAPLAPQIMAGKGGPGSSTPPPPPLPASATAKALPPPPPSTTPPNYSRPPSRPGSAQSKASRVSKASSFRAVHLAQSMGT</sequence>